<keyword evidence="4 6" id="KW-0333">Golgi apparatus</keyword>
<gene>
    <name evidence="7" type="ORF">CDCA_CDCA06G1880</name>
</gene>
<evidence type="ECO:0000256" key="4">
    <source>
        <dbReference type="ARBA" id="ARBA00023034"/>
    </source>
</evidence>
<comment type="caution">
    <text evidence="7">The sequence shown here is derived from an EMBL/GenBank/DDBJ whole genome shotgun (WGS) entry which is preliminary data.</text>
</comment>
<accession>A0AAV9IUU6</accession>
<evidence type="ECO:0000256" key="6">
    <source>
        <dbReference type="RuleBase" id="RU366065"/>
    </source>
</evidence>
<keyword evidence="8" id="KW-1185">Reference proteome</keyword>
<dbReference type="PANTHER" id="PTHR23249">
    <property type="entry name" value="TRAFFICKING PROTEIN PARTICLE COMPLEX SUBUNIT"/>
    <property type="match status" value="1"/>
</dbReference>
<evidence type="ECO:0000256" key="2">
    <source>
        <dbReference type="ARBA" id="ARBA00022824"/>
    </source>
</evidence>
<dbReference type="SUPFAM" id="SSF64356">
    <property type="entry name" value="SNARE-like"/>
    <property type="match status" value="1"/>
</dbReference>
<dbReference type="InterPro" id="IPR007233">
    <property type="entry name" value="TRAPPC"/>
</dbReference>
<reference evidence="7 8" key="1">
    <citation type="submission" date="2022-07" db="EMBL/GenBank/DDBJ databases">
        <title>Genome-wide signatures of adaptation to extreme environments.</title>
        <authorList>
            <person name="Cho C.H."/>
            <person name="Yoon H.S."/>
        </authorList>
    </citation>
    <scope>NUCLEOTIDE SEQUENCE [LARGE SCALE GENOMIC DNA]</scope>
    <source>
        <strain evidence="7 8">DBV 063 E5</strain>
    </source>
</reference>
<dbReference type="InterPro" id="IPR011012">
    <property type="entry name" value="Longin-like_dom_sf"/>
</dbReference>
<evidence type="ECO:0000313" key="7">
    <source>
        <dbReference type="EMBL" id="KAK4535855.1"/>
    </source>
</evidence>
<proteinExistence type="inferred from homology"/>
<comment type="subcellular location">
    <subcellularLocation>
        <location evidence="6">Endoplasmic reticulum</location>
    </subcellularLocation>
    <subcellularLocation>
        <location evidence="6">Golgi apparatus</location>
        <location evidence="6">cis-Golgi network</location>
    </subcellularLocation>
</comment>
<dbReference type="GO" id="GO:0005783">
    <property type="term" value="C:endoplasmic reticulum"/>
    <property type="evidence" value="ECO:0007669"/>
    <property type="project" value="UniProtKB-SubCell"/>
</dbReference>
<dbReference type="GO" id="GO:0006888">
    <property type="term" value="P:endoplasmic reticulum to Golgi vesicle-mediated transport"/>
    <property type="evidence" value="ECO:0007669"/>
    <property type="project" value="UniProtKB-UniRule"/>
</dbReference>
<comment type="similarity">
    <text evidence="5">Belongs to the TRAPP small subunits family. BET5 subfamily.</text>
</comment>
<keyword evidence="1 6" id="KW-0813">Transport</keyword>
<evidence type="ECO:0000256" key="3">
    <source>
        <dbReference type="ARBA" id="ARBA00022892"/>
    </source>
</evidence>
<sequence>MSTAVFYNFYLFNREGACLCYREWNRPRPGVDALQDQRNMFGLLFAMKQLCNGWAPVEEGATALAAEAPDAAWDPDARLRTARPLLRSYTTASYQLHYLETPTGLRFVLTTSVHAGDLTRVLQRIYREAYVECAARNPLYRLGTSVMSDAFRKRLDAIVRSAL</sequence>
<protein>
    <recommendedName>
        <fullName evidence="6">Trafficking protein particle complex subunit</fullName>
    </recommendedName>
</protein>
<organism evidence="7 8">
    <name type="scientific">Cyanidium caldarium</name>
    <name type="common">Red alga</name>
    <dbReference type="NCBI Taxonomy" id="2771"/>
    <lineage>
        <taxon>Eukaryota</taxon>
        <taxon>Rhodophyta</taxon>
        <taxon>Bangiophyceae</taxon>
        <taxon>Cyanidiales</taxon>
        <taxon>Cyanidiaceae</taxon>
        <taxon>Cyanidium</taxon>
    </lineage>
</organism>
<comment type="subunit">
    <text evidence="6">Part of the multisubunit transport protein particle (TRAPP) complex.</text>
</comment>
<dbReference type="CDD" id="cd14855">
    <property type="entry name" value="TRAPPC1_MUM2"/>
    <property type="match status" value="1"/>
</dbReference>
<dbReference type="Gene3D" id="3.30.450.70">
    <property type="match status" value="1"/>
</dbReference>
<keyword evidence="2 6" id="KW-0256">Endoplasmic reticulum</keyword>
<evidence type="ECO:0000256" key="5">
    <source>
        <dbReference type="ARBA" id="ARBA00038167"/>
    </source>
</evidence>
<dbReference type="Proteomes" id="UP001301350">
    <property type="component" value="Unassembled WGS sequence"/>
</dbReference>
<dbReference type="AlphaFoldDB" id="A0AAV9IUU6"/>
<evidence type="ECO:0000256" key="1">
    <source>
        <dbReference type="ARBA" id="ARBA00022448"/>
    </source>
</evidence>
<dbReference type="GO" id="GO:0005794">
    <property type="term" value="C:Golgi apparatus"/>
    <property type="evidence" value="ECO:0007669"/>
    <property type="project" value="UniProtKB-SubCell"/>
</dbReference>
<dbReference type="Pfam" id="PF04099">
    <property type="entry name" value="Sybindin"/>
    <property type="match status" value="1"/>
</dbReference>
<dbReference type="SMART" id="SM01399">
    <property type="entry name" value="Sybindin"/>
    <property type="match status" value="1"/>
</dbReference>
<dbReference type="EMBL" id="JANCYW010000006">
    <property type="protein sequence ID" value="KAK4535855.1"/>
    <property type="molecule type" value="Genomic_DNA"/>
</dbReference>
<dbReference type="GO" id="GO:0030008">
    <property type="term" value="C:TRAPP complex"/>
    <property type="evidence" value="ECO:0007669"/>
    <property type="project" value="UniProtKB-UniRule"/>
</dbReference>
<name>A0AAV9IUU6_CYACA</name>
<evidence type="ECO:0000313" key="8">
    <source>
        <dbReference type="Proteomes" id="UP001301350"/>
    </source>
</evidence>
<dbReference type="PANTHER" id="PTHR23249:SF16">
    <property type="entry name" value="TRAFFICKING PROTEIN PARTICLE COMPLEX SUBUNIT 1"/>
    <property type="match status" value="1"/>
</dbReference>
<keyword evidence="3 6" id="KW-0931">ER-Golgi transport</keyword>